<proteinExistence type="predicted"/>
<sequence length="89" mass="9824">MPFRFPDPGSIRLWPLQGIVAMMLNNGCIFLFTVCVPLALGIFASHVVYCGLSNHVAVCSERELFCTRQISPVTSSGFEIISALLIFCR</sequence>
<dbReference type="Proteomes" id="UP000006859">
    <property type="component" value="Chromosome"/>
</dbReference>
<name>E0SC56_DICD3</name>
<dbReference type="KEGG" id="ddd:Dda3937_01565"/>
<feature type="transmembrane region" description="Helical" evidence="1">
    <location>
        <begin position="20"/>
        <end position="44"/>
    </location>
</feature>
<evidence type="ECO:0000313" key="3">
    <source>
        <dbReference type="Proteomes" id="UP000006859"/>
    </source>
</evidence>
<keyword evidence="3" id="KW-1185">Reference proteome</keyword>
<keyword evidence="1" id="KW-1133">Transmembrane helix</keyword>
<evidence type="ECO:0000256" key="1">
    <source>
        <dbReference type="SAM" id="Phobius"/>
    </source>
</evidence>
<keyword evidence="1" id="KW-0472">Membrane</keyword>
<keyword evidence="1" id="KW-0812">Transmembrane</keyword>
<gene>
    <name evidence="2" type="ordered locus">Dda3937_01565</name>
</gene>
<dbReference type="STRING" id="198628.Dda3937_01565"/>
<organism evidence="2 3">
    <name type="scientific">Dickeya dadantii (strain 3937)</name>
    <name type="common">Erwinia chrysanthemi (strain 3937)</name>
    <dbReference type="NCBI Taxonomy" id="198628"/>
    <lineage>
        <taxon>Bacteria</taxon>
        <taxon>Pseudomonadati</taxon>
        <taxon>Pseudomonadota</taxon>
        <taxon>Gammaproteobacteria</taxon>
        <taxon>Enterobacterales</taxon>
        <taxon>Pectobacteriaceae</taxon>
        <taxon>Dickeya</taxon>
    </lineage>
</organism>
<dbReference type="AlphaFoldDB" id="E0SC56"/>
<dbReference type="EMBL" id="CP002038">
    <property type="protein sequence ID" value="ADM99653.1"/>
    <property type="molecule type" value="Genomic_DNA"/>
</dbReference>
<accession>E0SC56</accession>
<dbReference type="HOGENOM" id="CLU_2449870_0_0_6"/>
<reference evidence="2 3" key="1">
    <citation type="journal article" date="2011" name="J. Bacteriol.">
        <title>Genome sequence of the plant-pathogenic bacterium Dickeya dadantii 3937.</title>
        <authorList>
            <person name="Glasner J.D."/>
            <person name="Yang C.H."/>
            <person name="Reverchon S."/>
            <person name="Hugouvieux-Cotte-Pattat N."/>
            <person name="Condemine G."/>
            <person name="Bohin J.P."/>
            <person name="Van Gijsegem F."/>
            <person name="Yang S."/>
            <person name="Franza T."/>
            <person name="Expert D."/>
            <person name="Plunkett G. III"/>
            <person name="San Francisco M.J."/>
            <person name="Charkowski A.O."/>
            <person name="Py B."/>
            <person name="Bell K."/>
            <person name="Rauscher L."/>
            <person name="Rodriguez-Palenzuela P."/>
            <person name="Toussaint A."/>
            <person name="Holeva M.C."/>
            <person name="He S.Y."/>
            <person name="Douet V."/>
            <person name="Boccara M."/>
            <person name="Blanco C."/>
            <person name="Toth I."/>
            <person name="Anderson B.D."/>
            <person name="Biehl B.S."/>
            <person name="Mau B."/>
            <person name="Flynn S.M."/>
            <person name="Barras F."/>
            <person name="Lindeberg M."/>
            <person name="Birch P.R."/>
            <person name="Tsuyumu S."/>
            <person name="Shi X."/>
            <person name="Hibbing M."/>
            <person name="Yap M.N."/>
            <person name="Carpentier M."/>
            <person name="Dassa E."/>
            <person name="Umehara M."/>
            <person name="Kim J.F."/>
            <person name="Rusch M."/>
            <person name="Soni P."/>
            <person name="Mayhew G.F."/>
            <person name="Fouts D.E."/>
            <person name="Gill S.R."/>
            <person name="Blattner F.R."/>
            <person name="Keen N.T."/>
            <person name="Perna N.T."/>
        </authorList>
    </citation>
    <scope>NUCLEOTIDE SEQUENCE [LARGE SCALE GENOMIC DNA]</scope>
    <source>
        <strain evidence="2 3">3937</strain>
    </source>
</reference>
<evidence type="ECO:0000313" key="2">
    <source>
        <dbReference type="EMBL" id="ADM99653.1"/>
    </source>
</evidence>
<protein>
    <submittedName>
        <fullName evidence="2">Uncharacterized protein</fullName>
    </submittedName>
</protein>